<dbReference type="RefSeq" id="WP_350341479.1">
    <property type="nucleotide sequence ID" value="NZ_JAEKNR010000215.1"/>
</dbReference>
<dbReference type="AlphaFoldDB" id="A0A934K536"/>
<dbReference type="NCBIfam" id="NF004796">
    <property type="entry name" value="PRK06144.1"/>
    <property type="match status" value="1"/>
</dbReference>
<comment type="caution">
    <text evidence="1">The sequence shown here is derived from an EMBL/GenBank/DDBJ whole genome shotgun (WGS) entry which is preliminary data.</text>
</comment>
<evidence type="ECO:0000313" key="2">
    <source>
        <dbReference type="Proteomes" id="UP000612893"/>
    </source>
</evidence>
<dbReference type="Pfam" id="PF00378">
    <property type="entry name" value="ECH_1"/>
    <property type="match status" value="1"/>
</dbReference>
<dbReference type="Gene3D" id="3.90.226.10">
    <property type="entry name" value="2-enoyl-CoA Hydratase, Chain A, domain 1"/>
    <property type="match status" value="1"/>
</dbReference>
<sequence length="260" mass="28430">MEPTPQLIYERRGSVGWITFNRPRSRNALTWTMYQRLEDLVGEFNADTSLRCVVMTGAAGAFVAGTDISQFREFRTEQDALDYEAMGDRLYTSLETLRVPLIAAIAGPCTGAGFGLAGVSDLRIASPSARLGLPIARTLGNCLSVANYARFSALIGPAKLKELIFLARLIPAEEALRIGLVSEVVPDEASLLPRAQELAAVLSNHAPLTMWATKEALRRIVREGTPQDGSDLVSTVYMSHDFREGLDAFLNKRQPVWTGS</sequence>
<organism evidence="1 2">
    <name type="scientific">Candidatus Nephthysia bennettiae</name>
    <dbReference type="NCBI Taxonomy" id="3127016"/>
    <lineage>
        <taxon>Bacteria</taxon>
        <taxon>Bacillati</taxon>
        <taxon>Candidatus Dormiibacterota</taxon>
        <taxon>Candidatus Dormibacteria</taxon>
        <taxon>Candidatus Dormibacterales</taxon>
        <taxon>Candidatus Dormibacteraceae</taxon>
        <taxon>Candidatus Nephthysia</taxon>
    </lineage>
</organism>
<dbReference type="CDD" id="cd06558">
    <property type="entry name" value="crotonase-like"/>
    <property type="match status" value="1"/>
</dbReference>
<dbReference type="SUPFAM" id="SSF52096">
    <property type="entry name" value="ClpP/crotonase"/>
    <property type="match status" value="1"/>
</dbReference>
<dbReference type="PANTHER" id="PTHR11941">
    <property type="entry name" value="ENOYL-COA HYDRATASE-RELATED"/>
    <property type="match status" value="1"/>
</dbReference>
<dbReference type="EMBL" id="JAEKNR010000215">
    <property type="protein sequence ID" value="MBJ7600612.1"/>
    <property type="molecule type" value="Genomic_DNA"/>
</dbReference>
<reference evidence="1" key="1">
    <citation type="submission" date="2020-10" db="EMBL/GenBank/DDBJ databases">
        <title>Ca. Dormibacterota MAGs.</title>
        <authorList>
            <person name="Montgomery K."/>
        </authorList>
    </citation>
    <scope>NUCLEOTIDE SEQUENCE [LARGE SCALE GENOMIC DNA]</scope>
    <source>
        <strain evidence="1">SC8812_S17_10</strain>
    </source>
</reference>
<dbReference type="InterPro" id="IPR001753">
    <property type="entry name" value="Enoyl-CoA_hydra/iso"/>
</dbReference>
<name>A0A934K536_9BACT</name>
<dbReference type="GO" id="GO:0006635">
    <property type="term" value="P:fatty acid beta-oxidation"/>
    <property type="evidence" value="ECO:0007669"/>
    <property type="project" value="TreeGrafter"/>
</dbReference>
<gene>
    <name evidence="1" type="ORF">JF922_21405</name>
</gene>
<dbReference type="InterPro" id="IPR029045">
    <property type="entry name" value="ClpP/crotonase-like_dom_sf"/>
</dbReference>
<accession>A0A934K536</accession>
<keyword evidence="2" id="KW-1185">Reference proteome</keyword>
<dbReference type="PANTHER" id="PTHR11941:SF54">
    <property type="entry name" value="ENOYL-COA HYDRATASE, MITOCHONDRIAL"/>
    <property type="match status" value="1"/>
</dbReference>
<protein>
    <submittedName>
        <fullName evidence="1">Enoyl-CoA hydratase/isomerase family protein</fullName>
    </submittedName>
</protein>
<proteinExistence type="predicted"/>
<dbReference type="GO" id="GO:0003824">
    <property type="term" value="F:catalytic activity"/>
    <property type="evidence" value="ECO:0007669"/>
    <property type="project" value="UniProtKB-ARBA"/>
</dbReference>
<evidence type="ECO:0000313" key="1">
    <source>
        <dbReference type="EMBL" id="MBJ7600612.1"/>
    </source>
</evidence>
<dbReference type="Proteomes" id="UP000612893">
    <property type="component" value="Unassembled WGS sequence"/>
</dbReference>